<organism evidence="2 3">
    <name type="scientific">Nocardia higoensis</name>
    <dbReference type="NCBI Taxonomy" id="228599"/>
    <lineage>
        <taxon>Bacteria</taxon>
        <taxon>Bacillati</taxon>
        <taxon>Actinomycetota</taxon>
        <taxon>Actinomycetes</taxon>
        <taxon>Mycobacteriales</taxon>
        <taxon>Nocardiaceae</taxon>
        <taxon>Nocardia</taxon>
    </lineage>
</organism>
<gene>
    <name evidence="2" type="ORF">IU449_23495</name>
</gene>
<dbReference type="EMBL" id="JADLQN010000005">
    <property type="protein sequence ID" value="MBF6357476.1"/>
    <property type="molecule type" value="Genomic_DNA"/>
</dbReference>
<name>A0ABS0DG86_9NOCA</name>
<proteinExistence type="predicted"/>
<feature type="region of interest" description="Disordered" evidence="1">
    <location>
        <begin position="1"/>
        <end position="45"/>
    </location>
</feature>
<dbReference type="RefSeq" id="WP_228805580.1">
    <property type="nucleotide sequence ID" value="NZ_JADLQN010000005.1"/>
</dbReference>
<evidence type="ECO:0000256" key="1">
    <source>
        <dbReference type="SAM" id="MobiDB-lite"/>
    </source>
</evidence>
<sequence>MNRAPAAVRSAPYRHRATGRERATRRAGVSADHTLAPDHSDAATNAGYAAIGARRLSTAR</sequence>
<keyword evidence="3" id="KW-1185">Reference proteome</keyword>
<evidence type="ECO:0000313" key="2">
    <source>
        <dbReference type="EMBL" id="MBF6357476.1"/>
    </source>
</evidence>
<accession>A0ABS0DG86</accession>
<comment type="caution">
    <text evidence="2">The sequence shown here is derived from an EMBL/GenBank/DDBJ whole genome shotgun (WGS) entry which is preliminary data.</text>
</comment>
<dbReference type="Proteomes" id="UP000707731">
    <property type="component" value="Unassembled WGS sequence"/>
</dbReference>
<protein>
    <submittedName>
        <fullName evidence="2">Uncharacterized protein</fullName>
    </submittedName>
</protein>
<evidence type="ECO:0000313" key="3">
    <source>
        <dbReference type="Proteomes" id="UP000707731"/>
    </source>
</evidence>
<reference evidence="2 3" key="1">
    <citation type="submission" date="2020-10" db="EMBL/GenBank/DDBJ databases">
        <title>Identification of Nocardia species via Next-generation sequencing and recognition of intraspecies genetic diversity.</title>
        <authorList>
            <person name="Li P."/>
            <person name="Li P."/>
            <person name="Lu B."/>
        </authorList>
    </citation>
    <scope>NUCLEOTIDE SEQUENCE [LARGE SCALE GENOMIC DNA]</scope>
    <source>
        <strain evidence="2 3">BJ06-0143</strain>
    </source>
</reference>